<proteinExistence type="predicted"/>
<organism evidence="1 2">
    <name type="scientific">Paraburkholderia aspalathi</name>
    <dbReference type="NCBI Taxonomy" id="1324617"/>
    <lineage>
        <taxon>Bacteria</taxon>
        <taxon>Pseudomonadati</taxon>
        <taxon>Pseudomonadota</taxon>
        <taxon>Betaproteobacteria</taxon>
        <taxon>Burkholderiales</taxon>
        <taxon>Burkholderiaceae</taxon>
        <taxon>Paraburkholderia</taxon>
    </lineage>
</organism>
<gene>
    <name evidence="1" type="ORF">SAMN05192563_1001316</name>
</gene>
<evidence type="ECO:0000313" key="1">
    <source>
        <dbReference type="EMBL" id="SFT45456.1"/>
    </source>
</evidence>
<dbReference type="RefSeq" id="WP_167378281.1">
    <property type="nucleotide sequence ID" value="NZ_FPBH01000001.1"/>
</dbReference>
<dbReference type="Proteomes" id="UP000198844">
    <property type="component" value="Unassembled WGS sequence"/>
</dbReference>
<name>A0A1I6Y4R3_9BURK</name>
<dbReference type="InterPro" id="IPR021352">
    <property type="entry name" value="DUF2971"/>
</dbReference>
<dbReference type="AlphaFoldDB" id="A0A1I6Y4R3"/>
<protein>
    <recommendedName>
        <fullName evidence="3">DUF2971 domain-containing protein</fullName>
    </recommendedName>
</protein>
<dbReference type="Pfam" id="PF11185">
    <property type="entry name" value="DUF2971"/>
    <property type="match status" value="1"/>
</dbReference>
<dbReference type="EMBL" id="FPBH01000001">
    <property type="protein sequence ID" value="SFT45456.1"/>
    <property type="molecule type" value="Genomic_DNA"/>
</dbReference>
<reference evidence="1 2" key="1">
    <citation type="submission" date="2016-10" db="EMBL/GenBank/DDBJ databases">
        <authorList>
            <person name="de Groot N.N."/>
        </authorList>
    </citation>
    <scope>NUCLEOTIDE SEQUENCE [LARGE SCALE GENOMIC DNA]</scope>
    <source>
        <strain evidence="1 2">LMG 27731</strain>
    </source>
</reference>
<accession>A0A1I6Y4R3</accession>
<sequence length="224" mass="26283">MRLYYLTAEKWAQKTIEERRMKISLFEELNDPFELLPHILPSRQHRKVAEVLRMHLSKQRGVICFSTDWQNPVMWAHYGAKHYGICLGFDIPDELAMRVGYEPNRLDFNIDLSAHNAGVTPEIVKTMLLTKFEAWRYENEYRVMAELQDKDEDGHYYADFGELLMLREVVIGVRCETSQREVAEWIGELGHNVDIRKARLAFKQFKITEQLMQPVLVAGHSKAK</sequence>
<evidence type="ECO:0008006" key="3">
    <source>
        <dbReference type="Google" id="ProtNLM"/>
    </source>
</evidence>
<evidence type="ECO:0000313" key="2">
    <source>
        <dbReference type="Proteomes" id="UP000198844"/>
    </source>
</evidence>